<accession>A0AAD9N4K3</accession>
<proteinExistence type="predicted"/>
<dbReference type="Proteomes" id="UP001208570">
    <property type="component" value="Unassembled WGS sequence"/>
</dbReference>
<reference evidence="1" key="1">
    <citation type="journal article" date="2023" name="Mol. Biol. Evol.">
        <title>Third-Generation Sequencing Reveals the Adaptive Role of the Epigenome in Three Deep-Sea Polychaetes.</title>
        <authorList>
            <person name="Perez M."/>
            <person name="Aroh O."/>
            <person name="Sun Y."/>
            <person name="Lan Y."/>
            <person name="Juniper S.K."/>
            <person name="Young C.R."/>
            <person name="Angers B."/>
            <person name="Qian P.Y."/>
        </authorList>
    </citation>
    <scope>NUCLEOTIDE SEQUENCE</scope>
    <source>
        <strain evidence="1">P08H-3</strain>
    </source>
</reference>
<dbReference type="EMBL" id="JAODUP010000202">
    <property type="protein sequence ID" value="KAK2156892.1"/>
    <property type="molecule type" value="Genomic_DNA"/>
</dbReference>
<name>A0AAD9N4K3_9ANNE</name>
<gene>
    <name evidence="1" type="ORF">LSH36_202g00020</name>
</gene>
<organism evidence="1 2">
    <name type="scientific">Paralvinella palmiformis</name>
    <dbReference type="NCBI Taxonomy" id="53620"/>
    <lineage>
        <taxon>Eukaryota</taxon>
        <taxon>Metazoa</taxon>
        <taxon>Spiralia</taxon>
        <taxon>Lophotrochozoa</taxon>
        <taxon>Annelida</taxon>
        <taxon>Polychaeta</taxon>
        <taxon>Sedentaria</taxon>
        <taxon>Canalipalpata</taxon>
        <taxon>Terebellida</taxon>
        <taxon>Terebelliformia</taxon>
        <taxon>Alvinellidae</taxon>
        <taxon>Paralvinella</taxon>
    </lineage>
</organism>
<dbReference type="AlphaFoldDB" id="A0AAD9N4K3"/>
<evidence type="ECO:0000313" key="2">
    <source>
        <dbReference type="Proteomes" id="UP001208570"/>
    </source>
</evidence>
<sequence length="355" mass="40072">MSALKPIFDYLTHVQDLATGRTVPEFKTRTYSFGSYRNLRRKPSLISRYGFCSTLTCEGYVAKAFGVLMDVVTGRRKIFFGRKPLYKKSPIQTNNTQLQAFKTLASILFTCFQRPLNEERRFRVRSPIDSPHPHNSPHFKKKVLIFAYKRGGGSVFAEIFNHDPNAMLWYEALDPFYVSRFGVKPNVNPRKVTENSDASQRYRFDVPEAATPHPGEESDFRLPEHRRRQIRRGFSIQASTRPEISGTASGELRILGVTDTEAIHIRTIYVGKPKAGTSSNDIRSHPRHIGVSRVSDVIQLPCKVSGRVSFCVTMDMGLDENIIFSAGNWSNSVRGSIIQGEIFNKSVPESEGAST</sequence>
<evidence type="ECO:0000313" key="1">
    <source>
        <dbReference type="EMBL" id="KAK2156892.1"/>
    </source>
</evidence>
<protein>
    <submittedName>
        <fullName evidence="1">Uncharacterized protein</fullName>
    </submittedName>
</protein>
<keyword evidence="2" id="KW-1185">Reference proteome</keyword>
<comment type="caution">
    <text evidence="1">The sequence shown here is derived from an EMBL/GenBank/DDBJ whole genome shotgun (WGS) entry which is preliminary data.</text>
</comment>